<evidence type="ECO:0008006" key="3">
    <source>
        <dbReference type="Google" id="ProtNLM"/>
    </source>
</evidence>
<dbReference type="RefSeq" id="WP_125747698.1">
    <property type="nucleotide sequence ID" value="NZ_CP034367.1"/>
</dbReference>
<gene>
    <name evidence="1" type="ORF">DDR56_09900</name>
</gene>
<evidence type="ECO:0000313" key="1">
    <source>
        <dbReference type="EMBL" id="NPT30874.1"/>
    </source>
</evidence>
<proteinExistence type="predicted"/>
<organism evidence="1 2">
    <name type="scientific">Vreelandella venusta</name>
    <dbReference type="NCBI Taxonomy" id="44935"/>
    <lineage>
        <taxon>Bacteria</taxon>
        <taxon>Pseudomonadati</taxon>
        <taxon>Pseudomonadota</taxon>
        <taxon>Gammaproteobacteria</taxon>
        <taxon>Oceanospirillales</taxon>
        <taxon>Halomonadaceae</taxon>
        <taxon>Vreelandella</taxon>
    </lineage>
</organism>
<dbReference type="Proteomes" id="UP001318401">
    <property type="component" value="Unassembled WGS sequence"/>
</dbReference>
<accession>A0ABX2BBX2</accession>
<evidence type="ECO:0000313" key="2">
    <source>
        <dbReference type="Proteomes" id="UP001318401"/>
    </source>
</evidence>
<reference evidence="1 2" key="1">
    <citation type="submission" date="2018-04" db="EMBL/GenBank/DDBJ databases">
        <authorList>
            <person name="Li G."/>
            <person name="Du W."/>
            <person name="Bai Y."/>
        </authorList>
    </citation>
    <scope>NUCLEOTIDE SEQUENCE [LARGE SCALE GENOMIC DNA]</scope>
    <source>
        <strain evidence="1 2">YYYZ-3</strain>
    </source>
</reference>
<name>A0ABX2BBX2_9GAMM</name>
<protein>
    <recommendedName>
        <fullName evidence="3">HTH psq-type domain-containing protein</fullName>
    </recommendedName>
</protein>
<comment type="caution">
    <text evidence="1">The sequence shown here is derived from an EMBL/GenBank/DDBJ whole genome shotgun (WGS) entry which is preliminary data.</text>
</comment>
<dbReference type="EMBL" id="QDKN01000003">
    <property type="protein sequence ID" value="NPT30874.1"/>
    <property type="molecule type" value="Genomic_DNA"/>
</dbReference>
<sequence length="97" mass="10357">MSAIYTTDPNTGESVTLSELARRHDLHVGTLSRRYASGHRGRTLVKPFNSVTAAEKQHAKARAEAARKQSIISASGVALTRPFKHIASVSKMAGGGQ</sequence>
<keyword evidence="2" id="KW-1185">Reference proteome</keyword>